<sequence>MKKIVVLILLVVIVLGVKMSYTYASSQERRCYDTNIEDCLDSQETNAYHSAQCYYIDENGEGICDHYQNSGCHMIEHHDQHYQQAHHYGKHH</sequence>
<evidence type="ECO:0000313" key="1">
    <source>
        <dbReference type="EMBL" id="OUQ31408.1"/>
    </source>
</evidence>
<dbReference type="RefSeq" id="WP_087360259.1">
    <property type="nucleotide sequence ID" value="NZ_NFLJ01000057.1"/>
</dbReference>
<protein>
    <recommendedName>
        <fullName evidence="3">DUF3551 domain-containing protein</fullName>
    </recommendedName>
</protein>
<dbReference type="EMBL" id="NFLJ01000057">
    <property type="protein sequence ID" value="OUQ31408.1"/>
    <property type="molecule type" value="Genomic_DNA"/>
</dbReference>
<keyword evidence="2" id="KW-1185">Reference proteome</keyword>
<dbReference type="AlphaFoldDB" id="A0A1Y4SNF5"/>
<evidence type="ECO:0008006" key="3">
    <source>
        <dbReference type="Google" id="ProtNLM"/>
    </source>
</evidence>
<evidence type="ECO:0000313" key="2">
    <source>
        <dbReference type="Proteomes" id="UP000195305"/>
    </source>
</evidence>
<proteinExistence type="predicted"/>
<gene>
    <name evidence="1" type="ORF">B5E75_13440</name>
</gene>
<reference evidence="1 2" key="1">
    <citation type="journal article" date="2018" name="BMC Genomics">
        <title>Whole genome sequencing and function prediction of 133 gut anaerobes isolated from chicken caecum in pure cultures.</title>
        <authorList>
            <person name="Medvecky M."/>
            <person name="Cejkova D."/>
            <person name="Polansky O."/>
            <person name="Karasova D."/>
            <person name="Kubasova T."/>
            <person name="Cizek A."/>
            <person name="Rychlik I."/>
        </authorList>
    </citation>
    <scope>NUCLEOTIDE SEQUENCE [LARGE SCALE GENOMIC DNA]</scope>
    <source>
        <strain evidence="1 2">An13</strain>
    </source>
</reference>
<organism evidence="1 2">
    <name type="scientific">Massilimicrobiota timonensis</name>
    <dbReference type="NCBI Taxonomy" id="1776392"/>
    <lineage>
        <taxon>Bacteria</taxon>
        <taxon>Bacillati</taxon>
        <taxon>Bacillota</taxon>
        <taxon>Erysipelotrichia</taxon>
        <taxon>Erysipelotrichales</taxon>
        <taxon>Erysipelotrichaceae</taxon>
        <taxon>Massilimicrobiota</taxon>
    </lineage>
</organism>
<name>A0A1Y4SNF5_9FIRM</name>
<accession>A0A1Y4SNF5</accession>
<dbReference type="Proteomes" id="UP000195305">
    <property type="component" value="Unassembled WGS sequence"/>
</dbReference>
<comment type="caution">
    <text evidence="1">The sequence shown here is derived from an EMBL/GenBank/DDBJ whole genome shotgun (WGS) entry which is preliminary data.</text>
</comment>